<reference evidence="6 7" key="1">
    <citation type="journal article" date="2018" name="PLoS Genet.">
        <title>Population sequencing reveals clonal diversity and ancestral inbreeding in the grapevine cultivar Chardonnay.</title>
        <authorList>
            <person name="Roach M.J."/>
            <person name="Johnson D.L."/>
            <person name="Bohlmann J."/>
            <person name="van Vuuren H.J."/>
            <person name="Jones S.J."/>
            <person name="Pretorius I.S."/>
            <person name="Schmidt S.A."/>
            <person name="Borneman A.R."/>
        </authorList>
    </citation>
    <scope>NUCLEOTIDE SEQUENCE [LARGE SCALE GENOMIC DNA]</scope>
    <source>
        <strain evidence="7">cv. Chardonnay</strain>
        <tissue evidence="6">Leaf</tissue>
    </source>
</reference>
<comment type="caution">
    <text evidence="6">The sequence shown here is derived from an EMBL/GenBank/DDBJ whole genome shotgun (WGS) entry which is preliminary data.</text>
</comment>
<feature type="domain" description="Transcription factor CBF/NF-Y/archaeal histone" evidence="5">
    <location>
        <begin position="33"/>
        <end position="80"/>
    </location>
</feature>
<evidence type="ECO:0000259" key="5">
    <source>
        <dbReference type="Pfam" id="PF00808"/>
    </source>
</evidence>
<evidence type="ECO:0000256" key="4">
    <source>
        <dbReference type="SAM" id="MobiDB-lite"/>
    </source>
</evidence>
<dbReference type="GO" id="GO:0046982">
    <property type="term" value="F:protein heterodimerization activity"/>
    <property type="evidence" value="ECO:0007669"/>
    <property type="project" value="InterPro"/>
</dbReference>
<dbReference type="InterPro" id="IPR009072">
    <property type="entry name" value="Histone-fold"/>
</dbReference>
<dbReference type="Gene3D" id="1.10.20.10">
    <property type="entry name" value="Histone, subunit A"/>
    <property type="match status" value="1"/>
</dbReference>
<dbReference type="PANTHER" id="PTHR11064:SF189">
    <property type="entry name" value="NUCLEAR TRANSCRIPTION FACTOR Y SUBUNIT B-2"/>
    <property type="match status" value="1"/>
</dbReference>
<dbReference type="InterPro" id="IPR027113">
    <property type="entry name" value="Transc_fact_NFYB/HAP3"/>
</dbReference>
<evidence type="ECO:0000256" key="1">
    <source>
        <dbReference type="ARBA" id="ARBA00009053"/>
    </source>
</evidence>
<sequence length="86" mass="9396">MADSDNDSGRAQNNNSGDNVNSKLSVREQDRLLSIANVSKIMKKVLPANTKISKDAKETVQECMSEFINFVTGEVSNKCQTISFGP</sequence>
<evidence type="ECO:0000256" key="3">
    <source>
        <dbReference type="ARBA" id="ARBA00023163"/>
    </source>
</evidence>
<keyword evidence="2" id="KW-0805">Transcription regulation</keyword>
<evidence type="ECO:0000313" key="6">
    <source>
        <dbReference type="EMBL" id="RVW80016.1"/>
    </source>
</evidence>
<dbReference type="EMBL" id="QGNW01000271">
    <property type="protein sequence ID" value="RVW80016.1"/>
    <property type="molecule type" value="Genomic_DNA"/>
</dbReference>
<gene>
    <name evidence="6" type="primary">NFYB3_2</name>
    <name evidence="6" type="ORF">CK203_055831</name>
</gene>
<dbReference type="GO" id="GO:0016602">
    <property type="term" value="C:CCAAT-binding factor complex"/>
    <property type="evidence" value="ECO:0007669"/>
    <property type="project" value="InterPro"/>
</dbReference>
<dbReference type="AlphaFoldDB" id="A0A438H614"/>
<name>A0A438H614_VITVI</name>
<evidence type="ECO:0000313" key="7">
    <source>
        <dbReference type="Proteomes" id="UP000288805"/>
    </source>
</evidence>
<keyword evidence="3" id="KW-0804">Transcription</keyword>
<dbReference type="Proteomes" id="UP000288805">
    <property type="component" value="Unassembled WGS sequence"/>
</dbReference>
<dbReference type="SUPFAM" id="SSF47113">
    <property type="entry name" value="Histone-fold"/>
    <property type="match status" value="1"/>
</dbReference>
<dbReference type="PANTHER" id="PTHR11064">
    <property type="entry name" value="CCAAT-BINDING TRANSCRIPTION FACTOR-RELATED"/>
    <property type="match status" value="1"/>
</dbReference>
<dbReference type="Pfam" id="PF00808">
    <property type="entry name" value="CBFD_NFYB_HMF"/>
    <property type="match status" value="1"/>
</dbReference>
<dbReference type="CDD" id="cd22907">
    <property type="entry name" value="HFD_NFYB"/>
    <property type="match status" value="1"/>
</dbReference>
<feature type="compositionally biased region" description="Polar residues" evidence="4">
    <location>
        <begin position="9"/>
        <end position="24"/>
    </location>
</feature>
<dbReference type="InterPro" id="IPR003958">
    <property type="entry name" value="CBFA_NFYB_domain"/>
</dbReference>
<comment type="similarity">
    <text evidence="1">Belongs to the NFYB/HAP3 subunit family.</text>
</comment>
<feature type="region of interest" description="Disordered" evidence="4">
    <location>
        <begin position="1"/>
        <end position="25"/>
    </location>
</feature>
<protein>
    <submittedName>
        <fullName evidence="6">Nuclear transcription factor Y subunit B-3</fullName>
    </submittedName>
</protein>
<evidence type="ECO:0000256" key="2">
    <source>
        <dbReference type="ARBA" id="ARBA00023015"/>
    </source>
</evidence>
<proteinExistence type="inferred from homology"/>
<organism evidence="6 7">
    <name type="scientific">Vitis vinifera</name>
    <name type="common">Grape</name>
    <dbReference type="NCBI Taxonomy" id="29760"/>
    <lineage>
        <taxon>Eukaryota</taxon>
        <taxon>Viridiplantae</taxon>
        <taxon>Streptophyta</taxon>
        <taxon>Embryophyta</taxon>
        <taxon>Tracheophyta</taxon>
        <taxon>Spermatophyta</taxon>
        <taxon>Magnoliopsida</taxon>
        <taxon>eudicotyledons</taxon>
        <taxon>Gunneridae</taxon>
        <taxon>Pentapetalae</taxon>
        <taxon>rosids</taxon>
        <taxon>Vitales</taxon>
        <taxon>Vitaceae</taxon>
        <taxon>Viteae</taxon>
        <taxon>Vitis</taxon>
    </lineage>
</organism>
<accession>A0A438H614</accession>
<dbReference type="GO" id="GO:0001228">
    <property type="term" value="F:DNA-binding transcription activator activity, RNA polymerase II-specific"/>
    <property type="evidence" value="ECO:0007669"/>
    <property type="project" value="InterPro"/>
</dbReference>